<keyword evidence="3" id="KW-1185">Reference proteome</keyword>
<feature type="transmembrane region" description="Helical" evidence="1">
    <location>
        <begin position="44"/>
        <end position="61"/>
    </location>
</feature>
<proteinExistence type="predicted"/>
<organism evidence="2 3">
    <name type="scientific">Phytophthora oleae</name>
    <dbReference type="NCBI Taxonomy" id="2107226"/>
    <lineage>
        <taxon>Eukaryota</taxon>
        <taxon>Sar</taxon>
        <taxon>Stramenopiles</taxon>
        <taxon>Oomycota</taxon>
        <taxon>Peronosporomycetes</taxon>
        <taxon>Peronosporales</taxon>
        <taxon>Peronosporaceae</taxon>
        <taxon>Phytophthora</taxon>
    </lineage>
</organism>
<keyword evidence="1" id="KW-0812">Transmembrane</keyword>
<feature type="transmembrane region" description="Helical" evidence="1">
    <location>
        <begin position="149"/>
        <end position="170"/>
    </location>
</feature>
<protein>
    <recommendedName>
        <fullName evidence="4">THH1/TOM1/TOM3 domain-containing protein</fullName>
    </recommendedName>
</protein>
<name>A0ABD3EZE1_9STRA</name>
<dbReference type="Proteomes" id="UP001632037">
    <property type="component" value="Unassembled WGS sequence"/>
</dbReference>
<sequence>MTLTQEKMDTLSRTSFLPVILVMDAWVCQYLLSVYFNRRREVRVRTLMVASFLVFATQLYFPDDINLLMALNDISETSLQLTFIIQITLIGRAVSVKVKVRSIVWFTYVAEGFIIANWLNVIACILEVAGMITGEAFRIFGNVLETVSLVFVLVFRFFYLSMSLGFRFLVAERKAEFVVYVLLVFHEFPFAMIEDETGVSWEFPQAICNRVLMISCIILNIRNKVRQGNRSSMMKSKRESANQPEATTRAKGTFLMTLPSKTSTGRAYQYPTFPEAAKVAVTSARFSQRVAENIRES</sequence>
<feature type="transmembrane region" description="Helical" evidence="1">
    <location>
        <begin position="15"/>
        <end position="32"/>
    </location>
</feature>
<comment type="caution">
    <text evidence="2">The sequence shown here is derived from an EMBL/GenBank/DDBJ whole genome shotgun (WGS) entry which is preliminary data.</text>
</comment>
<evidence type="ECO:0000313" key="3">
    <source>
        <dbReference type="Proteomes" id="UP001632037"/>
    </source>
</evidence>
<accession>A0ABD3EZE1</accession>
<feature type="transmembrane region" description="Helical" evidence="1">
    <location>
        <begin position="105"/>
        <end position="129"/>
    </location>
</feature>
<reference evidence="2 3" key="1">
    <citation type="submission" date="2024-09" db="EMBL/GenBank/DDBJ databases">
        <title>Genome sequencing and assembly of Phytophthora oleae, isolate VK10A, causative agent of rot of olive drupes.</title>
        <authorList>
            <person name="Conti Taguali S."/>
            <person name="Riolo M."/>
            <person name="La Spada F."/>
            <person name="Cacciola S.O."/>
            <person name="Dionisio G."/>
        </authorList>
    </citation>
    <scope>NUCLEOTIDE SEQUENCE [LARGE SCALE GENOMIC DNA]</scope>
    <source>
        <strain evidence="2 3">VK10A</strain>
    </source>
</reference>
<keyword evidence="1" id="KW-1133">Transmembrane helix</keyword>
<evidence type="ECO:0000256" key="1">
    <source>
        <dbReference type="SAM" id="Phobius"/>
    </source>
</evidence>
<evidence type="ECO:0008006" key="4">
    <source>
        <dbReference type="Google" id="ProtNLM"/>
    </source>
</evidence>
<evidence type="ECO:0000313" key="2">
    <source>
        <dbReference type="EMBL" id="KAL3659923.1"/>
    </source>
</evidence>
<dbReference type="AlphaFoldDB" id="A0ABD3EZE1"/>
<dbReference type="EMBL" id="JBIMZQ010000044">
    <property type="protein sequence ID" value="KAL3659923.1"/>
    <property type="molecule type" value="Genomic_DNA"/>
</dbReference>
<gene>
    <name evidence="2" type="ORF">V7S43_015224</name>
</gene>
<keyword evidence="1" id="KW-0472">Membrane</keyword>